<dbReference type="OrthoDB" id="9787898at2"/>
<dbReference type="SUPFAM" id="SSF55681">
    <property type="entry name" value="Class II aaRS and biotin synthetases"/>
    <property type="match status" value="1"/>
</dbReference>
<dbReference type="PANTHER" id="PTHR12561">
    <property type="entry name" value="LIPOATE-PROTEIN LIGASE"/>
    <property type="match status" value="1"/>
</dbReference>
<dbReference type="GO" id="GO:0005737">
    <property type="term" value="C:cytoplasm"/>
    <property type="evidence" value="ECO:0007669"/>
    <property type="project" value="TreeGrafter"/>
</dbReference>
<evidence type="ECO:0000259" key="2">
    <source>
        <dbReference type="PROSITE" id="PS51733"/>
    </source>
</evidence>
<dbReference type="STRING" id="1121391.SAMN02745206_00282"/>
<evidence type="ECO:0000256" key="1">
    <source>
        <dbReference type="ARBA" id="ARBA00005085"/>
    </source>
</evidence>
<proteinExistence type="predicted"/>
<gene>
    <name evidence="3" type="ORF">SAMN02745206_00282</name>
</gene>
<dbReference type="AlphaFoldDB" id="A0A1M4THG5"/>
<keyword evidence="3" id="KW-0436">Ligase</keyword>
<dbReference type="InterPro" id="IPR004143">
    <property type="entry name" value="BPL_LPL_catalytic"/>
</dbReference>
<dbReference type="PROSITE" id="PS51733">
    <property type="entry name" value="BPL_LPL_CATALYTIC"/>
    <property type="match status" value="1"/>
</dbReference>
<dbReference type="InterPro" id="IPR045864">
    <property type="entry name" value="aa-tRNA-synth_II/BPL/LPL"/>
</dbReference>
<dbReference type="NCBIfam" id="TIGR00545">
    <property type="entry name" value="lipoyltrans"/>
    <property type="match status" value="1"/>
</dbReference>
<accession>A0A1M4THG5</accession>
<feature type="domain" description="BPL/LPL catalytic" evidence="2">
    <location>
        <begin position="24"/>
        <end position="203"/>
    </location>
</feature>
<reference evidence="4" key="1">
    <citation type="submission" date="2016-11" db="EMBL/GenBank/DDBJ databases">
        <authorList>
            <person name="Varghese N."/>
            <person name="Submissions S."/>
        </authorList>
    </citation>
    <scope>NUCLEOTIDE SEQUENCE [LARGE SCALE GENOMIC DNA]</scope>
    <source>
        <strain evidence="4">DSM 9756</strain>
    </source>
</reference>
<evidence type="ECO:0000313" key="3">
    <source>
        <dbReference type="EMBL" id="SHE43845.1"/>
    </source>
</evidence>
<protein>
    <submittedName>
        <fullName evidence="3">Lipoate-protein ligase A</fullName>
    </submittedName>
</protein>
<dbReference type="CDD" id="cd16443">
    <property type="entry name" value="LplA"/>
    <property type="match status" value="1"/>
</dbReference>
<dbReference type="GO" id="GO:0009249">
    <property type="term" value="P:protein lipoylation"/>
    <property type="evidence" value="ECO:0007669"/>
    <property type="project" value="InterPro"/>
</dbReference>
<dbReference type="GO" id="GO:0016874">
    <property type="term" value="F:ligase activity"/>
    <property type="evidence" value="ECO:0007669"/>
    <property type="project" value="UniProtKB-KW"/>
</dbReference>
<organism evidence="3 4">
    <name type="scientific">Desulfacinum infernum DSM 9756</name>
    <dbReference type="NCBI Taxonomy" id="1121391"/>
    <lineage>
        <taxon>Bacteria</taxon>
        <taxon>Pseudomonadati</taxon>
        <taxon>Thermodesulfobacteriota</taxon>
        <taxon>Syntrophobacteria</taxon>
        <taxon>Syntrophobacterales</taxon>
        <taxon>Syntrophobacteraceae</taxon>
        <taxon>Desulfacinum</taxon>
    </lineage>
</organism>
<dbReference type="RefSeq" id="WP_073036255.1">
    <property type="nucleotide sequence ID" value="NZ_FQVB01000004.1"/>
</dbReference>
<dbReference type="GO" id="GO:0017118">
    <property type="term" value="F:lipoyltransferase activity"/>
    <property type="evidence" value="ECO:0007669"/>
    <property type="project" value="TreeGrafter"/>
</dbReference>
<dbReference type="Pfam" id="PF21948">
    <property type="entry name" value="LplA-B_cat"/>
    <property type="match status" value="1"/>
</dbReference>
<dbReference type="PANTHER" id="PTHR12561:SF3">
    <property type="entry name" value="LIPOYLTRANSFERASE 1, MITOCHONDRIAL"/>
    <property type="match status" value="1"/>
</dbReference>
<name>A0A1M4THG5_9BACT</name>
<evidence type="ECO:0000313" key="4">
    <source>
        <dbReference type="Proteomes" id="UP000184076"/>
    </source>
</evidence>
<comment type="pathway">
    <text evidence="1">Protein modification; protein lipoylation via exogenous pathway; protein N(6)-(lipoyl)lysine from lipoate: step 2/2.</text>
</comment>
<dbReference type="Proteomes" id="UP000184076">
    <property type="component" value="Unassembled WGS sequence"/>
</dbReference>
<sequence>MIGVWLESTEAAWNLAAEEYLLRNVREDCFLLWRNRPAVVFGRNQIPHAEVDHRFLLESGTALVRRQSGGGAVYHDLGNVNFSFLRTRRSGLWLDYERLCQPVLAFLTSLGLPVRPDGKSDISLGGLKVSGNAQYATGDRHLYHGTLLFDTDLEALGKALAGKTEKYRHRGVKSVRRRVTNIRPHLVSDMTVETFMENLWIFMRRRLGFRTVALSREDRRRIHDLAGAKYAGWRWTYGTSPPYEFQNARSHGGEPCEVRLKVVRGIIREARVRAGTPVSANGDLSELLEGCPHDPESLRGRLAGRLKHPVGNSRDPEFFLWRLL</sequence>
<dbReference type="UniPathway" id="UPA00537">
    <property type="reaction ID" value="UER00595"/>
</dbReference>
<keyword evidence="4" id="KW-1185">Reference proteome</keyword>
<dbReference type="InterPro" id="IPR004562">
    <property type="entry name" value="LipoylTrfase_LipoateP_Ligase"/>
</dbReference>
<dbReference type="Gene3D" id="3.30.930.10">
    <property type="entry name" value="Bira Bifunctional Protein, Domain 2"/>
    <property type="match status" value="1"/>
</dbReference>
<dbReference type="EMBL" id="FQVB01000004">
    <property type="protein sequence ID" value="SHE43845.1"/>
    <property type="molecule type" value="Genomic_DNA"/>
</dbReference>